<evidence type="ECO:0000313" key="3">
    <source>
        <dbReference type="EMBL" id="THU58795.1"/>
    </source>
</evidence>
<keyword evidence="1" id="KW-0812">Transmembrane</keyword>
<keyword evidence="1" id="KW-0472">Membrane</keyword>
<dbReference type="InterPro" id="IPR053223">
    <property type="entry name" value="Prob_Methyltransferase"/>
</dbReference>
<dbReference type="EMBL" id="PYDT01000006">
    <property type="protein sequence ID" value="THU58795.1"/>
    <property type="molecule type" value="Genomic_DNA"/>
</dbReference>
<evidence type="ECO:0000259" key="2">
    <source>
        <dbReference type="Pfam" id="PF08241"/>
    </source>
</evidence>
<dbReference type="PANTHER" id="PTHR44067">
    <property type="entry name" value="S-ADENOSYL-L-METHIONINE-DEPENDENT METHYLTRANSFERASE SUPERFAMILY PROTEIN-RELATED"/>
    <property type="match status" value="1"/>
</dbReference>
<comment type="caution">
    <text evidence="3">The sequence shown here is derived from an EMBL/GenBank/DDBJ whole genome shotgun (WGS) entry which is preliminary data.</text>
</comment>
<dbReference type="GO" id="GO:0008757">
    <property type="term" value="F:S-adenosylmethionine-dependent methyltransferase activity"/>
    <property type="evidence" value="ECO:0007669"/>
    <property type="project" value="InterPro"/>
</dbReference>
<dbReference type="AlphaFoldDB" id="A0A4S8JB38"/>
<feature type="domain" description="Methyltransferase type 11" evidence="2">
    <location>
        <begin position="292"/>
        <end position="386"/>
    </location>
</feature>
<organism evidence="3 4">
    <name type="scientific">Musa balbisiana</name>
    <name type="common">Banana</name>
    <dbReference type="NCBI Taxonomy" id="52838"/>
    <lineage>
        <taxon>Eukaryota</taxon>
        <taxon>Viridiplantae</taxon>
        <taxon>Streptophyta</taxon>
        <taxon>Embryophyta</taxon>
        <taxon>Tracheophyta</taxon>
        <taxon>Spermatophyta</taxon>
        <taxon>Magnoliopsida</taxon>
        <taxon>Liliopsida</taxon>
        <taxon>Zingiberales</taxon>
        <taxon>Musaceae</taxon>
        <taxon>Musa</taxon>
    </lineage>
</organism>
<keyword evidence="4" id="KW-1185">Reference proteome</keyword>
<name>A0A4S8JB38_MUSBA</name>
<protein>
    <recommendedName>
        <fullName evidence="2">Methyltransferase type 11 domain-containing protein</fullName>
    </recommendedName>
</protein>
<dbReference type="CDD" id="cd02440">
    <property type="entry name" value="AdoMet_MTases"/>
    <property type="match status" value="1"/>
</dbReference>
<dbReference type="InterPro" id="IPR013216">
    <property type="entry name" value="Methyltransf_11"/>
</dbReference>
<dbReference type="SUPFAM" id="SSF53335">
    <property type="entry name" value="S-adenosyl-L-methionine-dependent methyltransferases"/>
    <property type="match status" value="1"/>
</dbReference>
<dbReference type="Gene3D" id="3.40.50.150">
    <property type="entry name" value="Vaccinia Virus protein VP39"/>
    <property type="match status" value="1"/>
</dbReference>
<evidence type="ECO:0000256" key="1">
    <source>
        <dbReference type="SAM" id="Phobius"/>
    </source>
</evidence>
<accession>A0A4S8JB38</accession>
<dbReference type="Pfam" id="PF08241">
    <property type="entry name" value="Methyltransf_11"/>
    <property type="match status" value="1"/>
</dbReference>
<reference evidence="3 4" key="1">
    <citation type="journal article" date="2019" name="Nat. Plants">
        <title>Genome sequencing of Musa balbisiana reveals subgenome evolution and function divergence in polyploid bananas.</title>
        <authorList>
            <person name="Yao X."/>
        </authorList>
    </citation>
    <scope>NUCLEOTIDE SEQUENCE [LARGE SCALE GENOMIC DNA]</scope>
    <source>
        <strain evidence="4">cv. DH-PKW</strain>
        <tissue evidence="3">Leaves</tissue>
    </source>
</reference>
<dbReference type="InterPro" id="IPR029063">
    <property type="entry name" value="SAM-dependent_MTases_sf"/>
</dbReference>
<gene>
    <name evidence="3" type="ORF">C4D60_Mb03t18210</name>
</gene>
<dbReference type="Proteomes" id="UP000317650">
    <property type="component" value="Chromosome 3"/>
</dbReference>
<evidence type="ECO:0000313" key="4">
    <source>
        <dbReference type="Proteomes" id="UP000317650"/>
    </source>
</evidence>
<dbReference type="PANTHER" id="PTHR44067:SF10">
    <property type="entry name" value="S-ADENOSYL-L-METHIONINE-DEPENDENT METHYLTRANSFERASE SUPERFAMILY PROTEIN"/>
    <property type="match status" value="1"/>
</dbReference>
<keyword evidence="1" id="KW-1133">Transmembrane helix</keyword>
<sequence>MASIEECQRRAVVKHNSICSMLKILLLVVSTNLLTVLLFSCTSLDSRWSSCGLRVHSWDSAALFRELNATRRDLSDSRTQSAELQRRLAMTSSLLQTLLAEVGRAREDMATAADGVGGSRDEIPEELKLAMGPHKMPLGFTSNLGTDELYPALGSACFNFQKELVEYMSYEVGKECPVDDVFAQRLMLKGCEPLPRRRCHPKSPKGYVEPVPFPASLWTIPPDTSITWDAYTCKNYTCLVNRRKEKTSYDCKDCFDLKGREKVRWLHDDGGLAYGIDAVLGTKPPGTIRIGLDIGGGTGTFAARMRERNVTIVTSSMNFDGPFNSFIASRGLVPMHVSVAHRLPFFDGTLDIVHSMHVLSNWIPDAVLEFALFDIYRVLRPGGLFWLDHFFCAGTQLNSTYVPMLRRVGFNKLRWTAGRKLDRGMDKDEWYLSALLEKPMT</sequence>
<proteinExistence type="predicted"/>
<feature type="transmembrane region" description="Helical" evidence="1">
    <location>
        <begin position="21"/>
        <end position="40"/>
    </location>
</feature>